<dbReference type="Gene3D" id="3.40.50.150">
    <property type="entry name" value="Vaccinia Virus protein VP39"/>
    <property type="match status" value="1"/>
</dbReference>
<evidence type="ECO:0000313" key="12">
    <source>
        <dbReference type="EMBL" id="SBW17509.1"/>
    </source>
</evidence>
<dbReference type="InterPro" id="IPR029063">
    <property type="entry name" value="SAM-dependent_MTases_sf"/>
</dbReference>
<evidence type="ECO:0000313" key="13">
    <source>
        <dbReference type="Proteomes" id="UP000199013"/>
    </source>
</evidence>
<gene>
    <name evidence="12" type="ORF">FDG2_0250</name>
</gene>
<dbReference type="InterPro" id="IPR000682">
    <property type="entry name" value="PCMT"/>
</dbReference>
<evidence type="ECO:0000256" key="5">
    <source>
        <dbReference type="ARBA" id="ARBA00022490"/>
    </source>
</evidence>
<evidence type="ECO:0000256" key="8">
    <source>
        <dbReference type="ARBA" id="ARBA00022691"/>
    </source>
</evidence>
<keyword evidence="6" id="KW-0489">Methyltransferase</keyword>
<comment type="similarity">
    <text evidence="2">Belongs to the methyltransferase superfamily. L-isoaspartyl/D-aspartyl protein methyltransferase family.</text>
</comment>
<evidence type="ECO:0000256" key="7">
    <source>
        <dbReference type="ARBA" id="ARBA00022679"/>
    </source>
</evidence>
<dbReference type="GO" id="GO:0004719">
    <property type="term" value="F:protein-L-isoaspartate (D-aspartate) O-methyltransferase activity"/>
    <property type="evidence" value="ECO:0007669"/>
    <property type="project" value="UniProtKB-EC"/>
</dbReference>
<comment type="subcellular location">
    <subcellularLocation>
        <location evidence="1">Cytoplasm</location>
    </subcellularLocation>
</comment>
<keyword evidence="7" id="KW-0808">Transferase</keyword>
<evidence type="ECO:0000256" key="10">
    <source>
        <dbReference type="ARBA" id="ARBA00031323"/>
    </source>
</evidence>
<evidence type="ECO:0000256" key="2">
    <source>
        <dbReference type="ARBA" id="ARBA00005369"/>
    </source>
</evidence>
<dbReference type="SUPFAM" id="SSF53335">
    <property type="entry name" value="S-adenosyl-L-methionine-dependent methyltransferases"/>
    <property type="match status" value="1"/>
</dbReference>
<evidence type="ECO:0000256" key="9">
    <source>
        <dbReference type="ARBA" id="ARBA00030757"/>
    </source>
</evidence>
<protein>
    <recommendedName>
        <fullName evidence="4">Protein-L-isoaspartate O-methyltransferase</fullName>
        <ecNumber evidence="3">2.1.1.77</ecNumber>
    </recommendedName>
    <alternativeName>
        <fullName evidence="11">L-isoaspartyl protein carboxyl methyltransferase</fullName>
    </alternativeName>
    <alternativeName>
        <fullName evidence="9">Protein L-isoaspartyl methyltransferase</fullName>
    </alternativeName>
    <alternativeName>
        <fullName evidence="10">Protein-beta-aspartate methyltransferase</fullName>
    </alternativeName>
</protein>
<evidence type="ECO:0000256" key="1">
    <source>
        <dbReference type="ARBA" id="ARBA00004496"/>
    </source>
</evidence>
<dbReference type="EC" id="2.1.1.77" evidence="3"/>
<organism evidence="12 13">
    <name type="scientific">Candidatus Protofrankia californiensis</name>
    <dbReference type="NCBI Taxonomy" id="1839754"/>
    <lineage>
        <taxon>Bacteria</taxon>
        <taxon>Bacillati</taxon>
        <taxon>Actinomycetota</taxon>
        <taxon>Actinomycetes</taxon>
        <taxon>Frankiales</taxon>
        <taxon>Frankiaceae</taxon>
        <taxon>Protofrankia</taxon>
    </lineage>
</organism>
<keyword evidence="13" id="KW-1185">Reference proteome</keyword>
<dbReference type="PANTHER" id="PTHR11579:SF0">
    <property type="entry name" value="PROTEIN-L-ISOASPARTATE(D-ASPARTATE) O-METHYLTRANSFERASE"/>
    <property type="match status" value="1"/>
</dbReference>
<evidence type="ECO:0000256" key="4">
    <source>
        <dbReference type="ARBA" id="ARBA00013346"/>
    </source>
</evidence>
<sequence length="395" mass="44055">MMADDGLVDDVGVRLARLATTLTAQGALRSNTWREALLAVPRHVFLPRFYRKKPGTFDYEPVIREPIGDRAWLDLVYSDETWVTQVDGKDDLWSDHPRALSGRGTCSSTMPSLVVGMLESLDLSDDHTVLEVGTGTGYSTALLCRRLGPDRVVSVEVDRTLSQRAEVALAQLGFAPTLVVGDGALGFPDRAPYDRIIGSCSFTHVPYRWVEQTRSGGLIEVILTGSITGGPRVILEVKDDKMAAGMLDAQMLGFMVSRPQIQPPPPPGIIPKRDPSHERISDIDPSIFDDDRFQFLLQSRIPGLTYSGLFHPPDHDALFRTHDPERWAYVYIDDDDRLRVQESDSGAPSWTIIEDTARTWDRLGRPGLNAFRLTVASHQQTLTIPGEDTRWQVFF</sequence>
<keyword evidence="5" id="KW-0963">Cytoplasm</keyword>
<dbReference type="GO" id="GO:0005737">
    <property type="term" value="C:cytoplasm"/>
    <property type="evidence" value="ECO:0007669"/>
    <property type="project" value="UniProtKB-SubCell"/>
</dbReference>
<evidence type="ECO:0000256" key="3">
    <source>
        <dbReference type="ARBA" id="ARBA00011890"/>
    </source>
</evidence>
<evidence type="ECO:0000256" key="11">
    <source>
        <dbReference type="ARBA" id="ARBA00031350"/>
    </source>
</evidence>
<evidence type="ECO:0000256" key="6">
    <source>
        <dbReference type="ARBA" id="ARBA00022603"/>
    </source>
</evidence>
<name>A0A1C3NT62_9ACTN</name>
<dbReference type="AlphaFoldDB" id="A0A1C3NT62"/>
<proteinExistence type="inferred from homology"/>
<keyword evidence="8" id="KW-0949">S-adenosyl-L-methionine</keyword>
<dbReference type="Pfam" id="PF01135">
    <property type="entry name" value="PCMT"/>
    <property type="match status" value="1"/>
</dbReference>
<dbReference type="CDD" id="cd02440">
    <property type="entry name" value="AdoMet_MTases"/>
    <property type="match status" value="1"/>
</dbReference>
<dbReference type="Proteomes" id="UP000199013">
    <property type="component" value="Unassembled WGS sequence"/>
</dbReference>
<dbReference type="PANTHER" id="PTHR11579">
    <property type="entry name" value="PROTEIN-L-ISOASPARTATE O-METHYLTRANSFERASE"/>
    <property type="match status" value="1"/>
</dbReference>
<dbReference type="GO" id="GO:0032259">
    <property type="term" value="P:methylation"/>
    <property type="evidence" value="ECO:0007669"/>
    <property type="project" value="UniProtKB-KW"/>
</dbReference>
<accession>A0A1C3NT62</accession>
<dbReference type="PROSITE" id="PS01279">
    <property type="entry name" value="PCMT"/>
    <property type="match status" value="1"/>
</dbReference>
<dbReference type="EMBL" id="FLUV01000103">
    <property type="protein sequence ID" value="SBW17509.1"/>
    <property type="molecule type" value="Genomic_DNA"/>
</dbReference>
<reference evidence="13" key="1">
    <citation type="submission" date="2016-02" db="EMBL/GenBank/DDBJ databases">
        <authorList>
            <person name="Wibberg D."/>
        </authorList>
    </citation>
    <scope>NUCLEOTIDE SEQUENCE [LARGE SCALE GENOMIC DNA]</scope>
</reference>